<dbReference type="Pfam" id="PF00732">
    <property type="entry name" value="GMC_oxred_N"/>
    <property type="match status" value="1"/>
</dbReference>
<dbReference type="GO" id="GO:0016614">
    <property type="term" value="F:oxidoreductase activity, acting on CH-OH group of donors"/>
    <property type="evidence" value="ECO:0007669"/>
    <property type="project" value="InterPro"/>
</dbReference>
<accession>A0A972VVG0</accession>
<keyword evidence="4 5" id="KW-0274">FAD</keyword>
<gene>
    <name evidence="7" type="ORF">HQ497_03845</name>
</gene>
<dbReference type="EMBL" id="JABMOJ010000137">
    <property type="protein sequence ID" value="NQV64478.1"/>
    <property type="molecule type" value="Genomic_DNA"/>
</dbReference>
<dbReference type="PANTHER" id="PTHR11552:SF147">
    <property type="entry name" value="CHOLINE DEHYDROGENASE, MITOCHONDRIAL"/>
    <property type="match status" value="1"/>
</dbReference>
<dbReference type="Gene3D" id="3.50.50.60">
    <property type="entry name" value="FAD/NAD(P)-binding domain"/>
    <property type="match status" value="1"/>
</dbReference>
<dbReference type="Proteomes" id="UP000754644">
    <property type="component" value="Unassembled WGS sequence"/>
</dbReference>
<dbReference type="SUPFAM" id="SSF54373">
    <property type="entry name" value="FAD-linked reductases, C-terminal domain"/>
    <property type="match status" value="1"/>
</dbReference>
<evidence type="ECO:0000256" key="1">
    <source>
        <dbReference type="ARBA" id="ARBA00001974"/>
    </source>
</evidence>
<dbReference type="GO" id="GO:0050660">
    <property type="term" value="F:flavin adenine dinucleotide binding"/>
    <property type="evidence" value="ECO:0007669"/>
    <property type="project" value="InterPro"/>
</dbReference>
<dbReference type="InterPro" id="IPR012132">
    <property type="entry name" value="GMC_OxRdtase"/>
</dbReference>
<dbReference type="InterPro" id="IPR007867">
    <property type="entry name" value="GMC_OxRtase_C"/>
</dbReference>
<protein>
    <submittedName>
        <fullName evidence="7">GMC family oxidoreductase N-terminal domain-containing protein</fullName>
    </submittedName>
</protein>
<dbReference type="InterPro" id="IPR036188">
    <property type="entry name" value="FAD/NAD-bd_sf"/>
</dbReference>
<dbReference type="AlphaFoldDB" id="A0A972VVG0"/>
<evidence type="ECO:0000313" key="7">
    <source>
        <dbReference type="EMBL" id="NQV64478.1"/>
    </source>
</evidence>
<feature type="binding site" evidence="5">
    <location>
        <position position="217"/>
    </location>
    <ligand>
        <name>FAD</name>
        <dbReference type="ChEBI" id="CHEBI:57692"/>
    </ligand>
</feature>
<dbReference type="InterPro" id="IPR000172">
    <property type="entry name" value="GMC_OxRdtase_N"/>
</dbReference>
<dbReference type="Gene3D" id="3.30.410.40">
    <property type="match status" value="1"/>
</dbReference>
<comment type="similarity">
    <text evidence="2">Belongs to the GMC oxidoreductase family.</text>
</comment>
<keyword evidence="3" id="KW-0285">Flavoprotein</keyword>
<feature type="binding site" evidence="5">
    <location>
        <position position="79"/>
    </location>
    <ligand>
        <name>FAD</name>
        <dbReference type="ChEBI" id="CHEBI:57692"/>
    </ligand>
</feature>
<dbReference type="SUPFAM" id="SSF51905">
    <property type="entry name" value="FAD/NAD(P)-binding domain"/>
    <property type="match status" value="1"/>
</dbReference>
<evidence type="ECO:0000259" key="6">
    <source>
        <dbReference type="PROSITE" id="PS00624"/>
    </source>
</evidence>
<dbReference type="Pfam" id="PF05199">
    <property type="entry name" value="GMC_oxred_C"/>
    <property type="match status" value="1"/>
</dbReference>
<evidence type="ECO:0000256" key="4">
    <source>
        <dbReference type="ARBA" id="ARBA00022827"/>
    </source>
</evidence>
<proteinExistence type="inferred from homology"/>
<dbReference type="PIRSF" id="PIRSF000137">
    <property type="entry name" value="Alcohol_oxidase"/>
    <property type="match status" value="1"/>
</dbReference>
<evidence type="ECO:0000256" key="2">
    <source>
        <dbReference type="ARBA" id="ARBA00010790"/>
    </source>
</evidence>
<sequence length="509" mass="55060">MYDLLIIGAGSSGSAIAARASENPNLNILLIEAGPDYADTSTTPQDITNSHNNSYTAHDWGLNYNPTQYRTSPFPRGRVTGGSSSVNTTIALRGTPEDYDEWADLGNDAWSWKEVLPAFNRLERDLDYGDKAYHGDAGPVSIRRYPDAELLPAHQAFLASAGQLGYDDCPDANDPTGSGAGPQPMNKLGRLRISSALAYLAPARLRPNLTIRAKTHVRRLLIKNRVCIGIEVENSAGQTEQLFARTIVLSAGAIMSPAILMRSGLGPAAQLSKLSIPVVEDIPAVGQNLSDHPALSVVANVKSGVNINHDDPIIQTILRYTCAGSNKRNDLQIEQLSFAGRRQDPPRFAIAGVVEYQYGRGEIRLASADPMVNPIIDNRFCEDSRDASRLVTCLQDILRFTQSGPLADMIDSVVFPDPARGFDAASLDTLVRKFSASGYHPCGTVKMGPKEDPGAVVDQFGCCHTIDNLVVADASIMPFVPRANTNLTCIMIGEKIGEWLRQSPARYGL</sequence>
<dbReference type="PANTHER" id="PTHR11552">
    <property type="entry name" value="GLUCOSE-METHANOL-CHOLINE GMC OXIDOREDUCTASE"/>
    <property type="match status" value="1"/>
</dbReference>
<evidence type="ECO:0000256" key="3">
    <source>
        <dbReference type="ARBA" id="ARBA00022630"/>
    </source>
</evidence>
<comment type="caution">
    <text evidence="7">The sequence shown here is derived from an EMBL/GenBank/DDBJ whole genome shotgun (WGS) entry which is preliminary data.</text>
</comment>
<evidence type="ECO:0000256" key="5">
    <source>
        <dbReference type="PIRSR" id="PIRSR000137-2"/>
    </source>
</evidence>
<comment type="cofactor">
    <cofactor evidence="1 5">
        <name>FAD</name>
        <dbReference type="ChEBI" id="CHEBI:57692"/>
    </cofactor>
</comment>
<evidence type="ECO:0000313" key="8">
    <source>
        <dbReference type="Proteomes" id="UP000754644"/>
    </source>
</evidence>
<reference evidence="7" key="1">
    <citation type="submission" date="2020-05" db="EMBL/GenBank/DDBJ databases">
        <title>Sulfur intermediates as new biogeochemical hubs in an aquatic model microbial ecosystem.</title>
        <authorList>
            <person name="Vigneron A."/>
        </authorList>
    </citation>
    <scope>NUCLEOTIDE SEQUENCE</scope>
    <source>
        <strain evidence="7">Bin.250</strain>
    </source>
</reference>
<dbReference type="PROSITE" id="PS00624">
    <property type="entry name" value="GMC_OXRED_2"/>
    <property type="match status" value="1"/>
</dbReference>
<feature type="domain" description="Glucose-methanol-choline oxidoreductase N-terminal" evidence="6">
    <location>
        <begin position="252"/>
        <end position="266"/>
    </location>
</feature>
<name>A0A972VVG0_9GAMM</name>
<organism evidence="7 8">
    <name type="scientific">SAR86 cluster bacterium</name>
    <dbReference type="NCBI Taxonomy" id="2030880"/>
    <lineage>
        <taxon>Bacteria</taxon>
        <taxon>Pseudomonadati</taxon>
        <taxon>Pseudomonadota</taxon>
        <taxon>Gammaproteobacteria</taxon>
        <taxon>SAR86 cluster</taxon>
    </lineage>
</organism>